<dbReference type="Proteomes" id="UP000610746">
    <property type="component" value="Unassembled WGS sequence"/>
</dbReference>
<gene>
    <name evidence="2" type="ORF">HNQ03_002501</name>
</gene>
<evidence type="ECO:0000256" key="1">
    <source>
        <dbReference type="SAM" id="SignalP"/>
    </source>
</evidence>
<sequence length="164" mass="19066">MKKLALLFLLFAFISSSFGQEKKLLKILNQELKKEVKNQVQSKNFNGDTLVILKPFTINEQKILSFEVRKSNYYQEGYEIITQEIPLNKITAIGKDIQVFFQTSDNSVITITKKVAKNINTNTEKGNFFQLFLFIEKQNEKLGINLQNALLKTGIKVDKEYWYD</sequence>
<proteinExistence type="predicted"/>
<evidence type="ECO:0000313" key="3">
    <source>
        <dbReference type="Proteomes" id="UP000610746"/>
    </source>
</evidence>
<keyword evidence="1" id="KW-0732">Signal</keyword>
<comment type="caution">
    <text evidence="2">The sequence shown here is derived from an EMBL/GenBank/DDBJ whole genome shotgun (WGS) entry which is preliminary data.</text>
</comment>
<feature type="signal peptide" evidence="1">
    <location>
        <begin position="1"/>
        <end position="19"/>
    </location>
</feature>
<accession>A0A8J8G9K4</accession>
<reference evidence="2" key="1">
    <citation type="submission" date="2020-05" db="EMBL/GenBank/DDBJ databases">
        <title>Genomic Encyclopedia of Type Strains, Phase IV (KMG-V): Genome sequencing to study the core and pangenomes of soil and plant-associated prokaryotes.</title>
        <authorList>
            <person name="Whitman W."/>
        </authorList>
    </citation>
    <scope>NUCLEOTIDE SEQUENCE</scope>
    <source>
        <strain evidence="2">16F</strain>
    </source>
</reference>
<dbReference type="EMBL" id="JABSNO010000021">
    <property type="protein sequence ID" value="NRS93411.1"/>
    <property type="molecule type" value="Genomic_DNA"/>
</dbReference>
<name>A0A8J8G9K4_9FLAO</name>
<organism evidence="2 3">
    <name type="scientific">Frigoriflavimonas asaccharolytica</name>
    <dbReference type="NCBI Taxonomy" id="2735899"/>
    <lineage>
        <taxon>Bacteria</taxon>
        <taxon>Pseudomonadati</taxon>
        <taxon>Bacteroidota</taxon>
        <taxon>Flavobacteriia</taxon>
        <taxon>Flavobacteriales</taxon>
        <taxon>Weeksellaceae</taxon>
        <taxon>Frigoriflavimonas</taxon>
    </lineage>
</organism>
<protein>
    <submittedName>
        <fullName evidence="2">Uncharacterized protein</fullName>
    </submittedName>
</protein>
<keyword evidence="3" id="KW-1185">Reference proteome</keyword>
<dbReference type="RefSeq" id="WP_173779975.1">
    <property type="nucleotide sequence ID" value="NZ_JABSNO010000021.1"/>
</dbReference>
<dbReference type="AlphaFoldDB" id="A0A8J8G9K4"/>
<feature type="chain" id="PRO_5035326811" evidence="1">
    <location>
        <begin position="20"/>
        <end position="164"/>
    </location>
</feature>
<evidence type="ECO:0000313" key="2">
    <source>
        <dbReference type="EMBL" id="NRS93411.1"/>
    </source>
</evidence>